<dbReference type="InterPro" id="IPR032595">
    <property type="entry name" value="DUF4905"/>
</dbReference>
<evidence type="ECO:0008006" key="3">
    <source>
        <dbReference type="Google" id="ProtNLM"/>
    </source>
</evidence>
<proteinExistence type="predicted"/>
<comment type="caution">
    <text evidence="1">The sequence shown here is derived from an EMBL/GenBank/DDBJ whole genome shotgun (WGS) entry which is preliminary data.</text>
</comment>
<name>A0A8J3D7L4_9BACT</name>
<gene>
    <name evidence="1" type="ORF">GCM10007390_16310</name>
</gene>
<keyword evidence="2" id="KW-1185">Reference proteome</keyword>
<sequence>MPHPDRDEWIVELRDAETKTVSWALLDLTTNQVLWQKSPSATEWWTTLAGFAGDRVFLHNYRFPDIPEPTDLLALSVAEGEVVWALPGWLFVRILPGTEQIVVAQKQAERIQYQLCDSNSGLLKNPVLEKDLPAVTEPNHHIPVRYEPHDIYFRQLSAFLGRMVETQDAVAIDYLESDPYVVFSYYLYDQEKAAQYLLVVNRNREIIYHNLLSDKRPGISLDTILLKNNHLVFLRNTNELNSLTLTH</sequence>
<evidence type="ECO:0000313" key="1">
    <source>
        <dbReference type="EMBL" id="GHB63218.1"/>
    </source>
</evidence>
<dbReference type="AlphaFoldDB" id="A0A8J3D7L4"/>
<protein>
    <recommendedName>
        <fullName evidence="3">DUF4905 domain-containing protein</fullName>
    </recommendedName>
</protein>
<dbReference type="Pfam" id="PF16248">
    <property type="entry name" value="DUF4905"/>
    <property type="match status" value="1"/>
</dbReference>
<organism evidence="1 2">
    <name type="scientific">Persicitalea jodogahamensis</name>
    <dbReference type="NCBI Taxonomy" id="402147"/>
    <lineage>
        <taxon>Bacteria</taxon>
        <taxon>Pseudomonadati</taxon>
        <taxon>Bacteroidota</taxon>
        <taxon>Cytophagia</taxon>
        <taxon>Cytophagales</taxon>
        <taxon>Spirosomataceae</taxon>
        <taxon>Persicitalea</taxon>
    </lineage>
</organism>
<evidence type="ECO:0000313" key="2">
    <source>
        <dbReference type="Proteomes" id="UP000598271"/>
    </source>
</evidence>
<dbReference type="Proteomes" id="UP000598271">
    <property type="component" value="Unassembled WGS sequence"/>
</dbReference>
<reference evidence="1 2" key="1">
    <citation type="journal article" date="2014" name="Int. J. Syst. Evol. Microbiol.">
        <title>Complete genome sequence of Corynebacterium casei LMG S-19264T (=DSM 44701T), isolated from a smear-ripened cheese.</title>
        <authorList>
            <consortium name="US DOE Joint Genome Institute (JGI-PGF)"/>
            <person name="Walter F."/>
            <person name="Albersmeier A."/>
            <person name="Kalinowski J."/>
            <person name="Ruckert C."/>
        </authorList>
    </citation>
    <scope>NUCLEOTIDE SEQUENCE [LARGE SCALE GENOMIC DNA]</scope>
    <source>
        <strain evidence="1 2">KCTC 12866</strain>
    </source>
</reference>
<dbReference type="EMBL" id="BMXF01000001">
    <property type="protein sequence ID" value="GHB63218.1"/>
    <property type="molecule type" value="Genomic_DNA"/>
</dbReference>
<accession>A0A8J3D7L4</accession>